<comment type="caution">
    <text evidence="1">The sequence shown here is derived from an EMBL/GenBank/DDBJ whole genome shotgun (WGS) entry which is preliminary data.</text>
</comment>
<dbReference type="Gene3D" id="1.20.120.450">
    <property type="entry name" value="dinb family like domain"/>
    <property type="match status" value="1"/>
</dbReference>
<name>A0A8J3VS30_9ACTN</name>
<reference evidence="1" key="1">
    <citation type="submission" date="2021-01" db="EMBL/GenBank/DDBJ databases">
        <title>Whole genome shotgun sequence of Rugosimonospora africana NBRC 104875.</title>
        <authorList>
            <person name="Komaki H."/>
            <person name="Tamura T."/>
        </authorList>
    </citation>
    <scope>NUCLEOTIDE SEQUENCE</scope>
    <source>
        <strain evidence="1">NBRC 104875</strain>
    </source>
</reference>
<protein>
    <submittedName>
        <fullName evidence="1">Mini-circle protein</fullName>
    </submittedName>
</protein>
<sequence length="159" mass="17906">MLLGFLEYERATLAWKCSGLGAASLRTTLGPSPMTLAGMLKHLARVEDYWFSYALHARDTAVPWNTVDWKADPDWDWRSAAHDSPEQLFALWRDAAERSRTLVAQALTDGDLGQRARRTWPDGQPPNLRCILVTVIDEYARHNGHADLIRESVDGMTGQ</sequence>
<dbReference type="AlphaFoldDB" id="A0A8J3VS30"/>
<dbReference type="Pfam" id="PF04978">
    <property type="entry name" value="MST"/>
    <property type="match status" value="1"/>
</dbReference>
<accession>A0A8J3VS30</accession>
<dbReference type="Proteomes" id="UP000642748">
    <property type="component" value="Unassembled WGS sequence"/>
</dbReference>
<proteinExistence type="predicted"/>
<dbReference type="InterPro" id="IPR034660">
    <property type="entry name" value="DinB/YfiT-like"/>
</dbReference>
<gene>
    <name evidence="1" type="ORF">Raf01_49990</name>
</gene>
<organism evidence="1 2">
    <name type="scientific">Rugosimonospora africana</name>
    <dbReference type="NCBI Taxonomy" id="556532"/>
    <lineage>
        <taxon>Bacteria</taxon>
        <taxon>Bacillati</taxon>
        <taxon>Actinomycetota</taxon>
        <taxon>Actinomycetes</taxon>
        <taxon>Micromonosporales</taxon>
        <taxon>Micromonosporaceae</taxon>
        <taxon>Rugosimonospora</taxon>
    </lineage>
</organism>
<dbReference type="EMBL" id="BONZ01000047">
    <property type="protein sequence ID" value="GIH16827.1"/>
    <property type="molecule type" value="Genomic_DNA"/>
</dbReference>
<dbReference type="InterPro" id="IPR007061">
    <property type="entry name" value="MST-like"/>
</dbReference>
<evidence type="ECO:0000313" key="2">
    <source>
        <dbReference type="Proteomes" id="UP000642748"/>
    </source>
</evidence>
<dbReference type="SUPFAM" id="SSF109854">
    <property type="entry name" value="DinB/YfiT-like putative metalloenzymes"/>
    <property type="match status" value="1"/>
</dbReference>
<evidence type="ECO:0000313" key="1">
    <source>
        <dbReference type="EMBL" id="GIH16827.1"/>
    </source>
</evidence>
<keyword evidence="2" id="KW-1185">Reference proteome</keyword>